<dbReference type="Gene3D" id="3.40.50.720">
    <property type="entry name" value="NAD(P)-binding Rossmann-like Domain"/>
    <property type="match status" value="1"/>
</dbReference>
<dbReference type="InterPro" id="IPR036188">
    <property type="entry name" value="FAD/NAD-bd_sf"/>
</dbReference>
<comment type="similarity">
    <text evidence="3">In the N-terminal section; belongs to the NADH:flavin oxidoreductase/NADH oxidase family.</text>
</comment>
<dbReference type="PANTHER" id="PTHR42917">
    <property type="entry name" value="2,4-DIENOYL-COA REDUCTASE"/>
    <property type="match status" value="1"/>
</dbReference>
<evidence type="ECO:0000256" key="2">
    <source>
        <dbReference type="ARBA" id="ARBA00001966"/>
    </source>
</evidence>
<keyword evidence="13" id="KW-1185">Reference proteome</keyword>
<dbReference type="Gene3D" id="3.50.50.60">
    <property type="entry name" value="FAD/NAD(P)-binding domain"/>
    <property type="match status" value="1"/>
</dbReference>
<dbReference type="RefSeq" id="WP_106010721.1">
    <property type="nucleotide sequence ID" value="NZ_JALCPJ010000060.1"/>
</dbReference>
<dbReference type="OrthoDB" id="9772736at2"/>
<dbReference type="InterPro" id="IPR023753">
    <property type="entry name" value="FAD/NAD-binding_dom"/>
</dbReference>
<feature type="domain" description="NADH:flavin oxidoreductase/NADH oxidase N-terminal" evidence="10">
    <location>
        <begin position="6"/>
        <end position="356"/>
    </location>
</feature>
<gene>
    <name evidence="12" type="primary">fldZ_2</name>
    <name evidence="12" type="ORF">CLLU_31600</name>
</gene>
<dbReference type="InterPro" id="IPR001155">
    <property type="entry name" value="OxRdtase_FMN_N"/>
</dbReference>
<sequence length="666" mass="73287">MNKYKSLFECTKIGNVDIKNKFSMAPMGPFGFAGENGAFNQRGAEYYIERAKGNTGLIITGICSVENEIEEIIRPSIPCPTMNPAAFIMSTREMVERIHAYDSKIFLQLTGGFGRTGLPNVIKKAIAPCKIENRWNPSLKHRKLTIQEIQDYIKKFAQAAFIAKSSGFDGVEIHAVHEGYLIDQFTIGLYNNRTDEYGGDIKGRLKFPIDIVKAIKKICGKDFPVSLRYSLKSFVKGIRQGALPGEDFKELGRDTEEGIEAAKILVEAGYDALNVDAGTYDSWYWNHPPMYFDKSGIYLPFAKILKKSVDVPIIAAGRMDDPDIALKAIEEGYCDIVGLGRPLLADPYLPEKIKKDKIKKIRPCLSCHEGCMGRLAKGGALSCAVNPACGREQNYGITPSSTIRKVLIIGGGIAGMEAARVCALRGHEVHLYEKSCKLGGHVIAGGIPSFKKNDHKLLEWYEGELKDLNVNIHTNTKADLNLVKREAADVVIVSTGSKPIDLNLPGAEKNNLLTADEALLNPSKVGSNVVIIGAGLVGSETALWLKQSGKDVTLIESSGEILGGGHNMPFMNYDMLKDLLNYNKVNIMISSLVKEINEEGVVVNTKDGSRSFEANTIISSVGYKSDNTLYYELKDTVDDIYILGDAKNVKNIMYAIWDAYEIARNI</sequence>
<organism evidence="12 13">
    <name type="scientific">Clostridium luticellarii</name>
    <dbReference type="NCBI Taxonomy" id="1691940"/>
    <lineage>
        <taxon>Bacteria</taxon>
        <taxon>Bacillati</taxon>
        <taxon>Bacillota</taxon>
        <taxon>Clostridia</taxon>
        <taxon>Eubacteriales</taxon>
        <taxon>Clostridiaceae</taxon>
        <taxon>Clostridium</taxon>
    </lineage>
</organism>
<dbReference type="EMBL" id="PVXP01000072">
    <property type="protein sequence ID" value="PRR81315.1"/>
    <property type="molecule type" value="Genomic_DNA"/>
</dbReference>
<dbReference type="InterPro" id="IPR051793">
    <property type="entry name" value="NADH:flavin_oxidoreductase"/>
</dbReference>
<dbReference type="EC" id="1.3.1.31" evidence="12"/>
<proteinExistence type="inferred from homology"/>
<keyword evidence="5" id="KW-0288">FMN</keyword>
<evidence type="ECO:0000256" key="3">
    <source>
        <dbReference type="ARBA" id="ARBA00011048"/>
    </source>
</evidence>
<dbReference type="GO" id="GO:0046872">
    <property type="term" value="F:metal ion binding"/>
    <property type="evidence" value="ECO:0007669"/>
    <property type="project" value="UniProtKB-KW"/>
</dbReference>
<keyword evidence="8" id="KW-0408">Iron</keyword>
<dbReference type="InterPro" id="IPR013785">
    <property type="entry name" value="Aldolase_TIM"/>
</dbReference>
<dbReference type="SUPFAM" id="SSF51905">
    <property type="entry name" value="FAD/NAD(P)-binding domain"/>
    <property type="match status" value="1"/>
</dbReference>
<evidence type="ECO:0000256" key="8">
    <source>
        <dbReference type="ARBA" id="ARBA00023004"/>
    </source>
</evidence>
<accession>A0A2T0BBU9</accession>
<protein>
    <submittedName>
        <fullName evidence="12">2-enoate reductase FldZ</fullName>
        <ecNumber evidence="12">1.3.1.31</ecNumber>
    </submittedName>
</protein>
<dbReference type="Proteomes" id="UP000237798">
    <property type="component" value="Unassembled WGS sequence"/>
</dbReference>
<evidence type="ECO:0000256" key="6">
    <source>
        <dbReference type="ARBA" id="ARBA00022723"/>
    </source>
</evidence>
<evidence type="ECO:0000256" key="1">
    <source>
        <dbReference type="ARBA" id="ARBA00001917"/>
    </source>
</evidence>
<dbReference type="GO" id="GO:0047540">
    <property type="term" value="F:2-enoate reductase activity"/>
    <property type="evidence" value="ECO:0007669"/>
    <property type="project" value="UniProtKB-EC"/>
</dbReference>
<evidence type="ECO:0000256" key="9">
    <source>
        <dbReference type="ARBA" id="ARBA00023014"/>
    </source>
</evidence>
<evidence type="ECO:0000256" key="7">
    <source>
        <dbReference type="ARBA" id="ARBA00023002"/>
    </source>
</evidence>
<dbReference type="Pfam" id="PF00724">
    <property type="entry name" value="Oxidored_FMN"/>
    <property type="match status" value="1"/>
</dbReference>
<evidence type="ECO:0000259" key="10">
    <source>
        <dbReference type="Pfam" id="PF00724"/>
    </source>
</evidence>
<keyword evidence="9" id="KW-0411">Iron-sulfur</keyword>
<evidence type="ECO:0000313" key="12">
    <source>
        <dbReference type="EMBL" id="PRR81315.1"/>
    </source>
</evidence>
<keyword evidence="6" id="KW-0479">Metal-binding</keyword>
<dbReference type="Gene3D" id="3.20.20.70">
    <property type="entry name" value="Aldolase class I"/>
    <property type="match status" value="1"/>
</dbReference>
<keyword evidence="4" id="KW-0285">Flavoprotein</keyword>
<comment type="caution">
    <text evidence="12">The sequence shown here is derived from an EMBL/GenBank/DDBJ whole genome shotgun (WGS) entry which is preliminary data.</text>
</comment>
<evidence type="ECO:0000259" key="11">
    <source>
        <dbReference type="Pfam" id="PF07992"/>
    </source>
</evidence>
<keyword evidence="7 12" id="KW-0560">Oxidoreductase</keyword>
<dbReference type="GO" id="GO:0010181">
    <property type="term" value="F:FMN binding"/>
    <property type="evidence" value="ECO:0007669"/>
    <property type="project" value="InterPro"/>
</dbReference>
<evidence type="ECO:0000256" key="4">
    <source>
        <dbReference type="ARBA" id="ARBA00022630"/>
    </source>
</evidence>
<evidence type="ECO:0000256" key="5">
    <source>
        <dbReference type="ARBA" id="ARBA00022643"/>
    </source>
</evidence>
<dbReference type="AlphaFoldDB" id="A0A2T0BBU9"/>
<evidence type="ECO:0000313" key="13">
    <source>
        <dbReference type="Proteomes" id="UP000237798"/>
    </source>
</evidence>
<feature type="domain" description="FAD/NAD(P)-binding" evidence="11">
    <location>
        <begin position="405"/>
        <end position="637"/>
    </location>
</feature>
<dbReference type="PANTHER" id="PTHR42917:SF2">
    <property type="entry name" value="2,4-DIENOYL-COA REDUCTASE [(2E)-ENOYL-COA-PRODUCING]"/>
    <property type="match status" value="1"/>
</dbReference>
<dbReference type="Pfam" id="PF07992">
    <property type="entry name" value="Pyr_redox_2"/>
    <property type="match status" value="1"/>
</dbReference>
<dbReference type="GO" id="GO:0051536">
    <property type="term" value="F:iron-sulfur cluster binding"/>
    <property type="evidence" value="ECO:0007669"/>
    <property type="project" value="UniProtKB-KW"/>
</dbReference>
<reference evidence="12 13" key="1">
    <citation type="submission" date="2018-03" db="EMBL/GenBank/DDBJ databases">
        <title>Genome sequence of Clostridium luticellarii DSM 29923.</title>
        <authorList>
            <person name="Poehlein A."/>
            <person name="Daniel R."/>
        </authorList>
    </citation>
    <scope>NUCLEOTIDE SEQUENCE [LARGE SCALE GENOMIC DNA]</scope>
    <source>
        <strain evidence="12 13">DSM 29923</strain>
    </source>
</reference>
<dbReference type="PRINTS" id="PR00368">
    <property type="entry name" value="FADPNR"/>
</dbReference>
<comment type="cofactor">
    <cofactor evidence="2">
        <name>[4Fe-4S] cluster</name>
        <dbReference type="ChEBI" id="CHEBI:49883"/>
    </cofactor>
</comment>
<name>A0A2T0BBU9_9CLOT</name>
<comment type="cofactor">
    <cofactor evidence="1">
        <name>FMN</name>
        <dbReference type="ChEBI" id="CHEBI:58210"/>
    </cofactor>
</comment>
<dbReference type="PRINTS" id="PR00411">
    <property type="entry name" value="PNDRDTASEI"/>
</dbReference>
<dbReference type="SUPFAM" id="SSF51395">
    <property type="entry name" value="FMN-linked oxidoreductases"/>
    <property type="match status" value="1"/>
</dbReference>